<comment type="caution">
    <text evidence="2">The sequence shown here is derived from an EMBL/GenBank/DDBJ whole genome shotgun (WGS) entry which is preliminary data.</text>
</comment>
<feature type="compositionally biased region" description="Polar residues" evidence="1">
    <location>
        <begin position="136"/>
        <end position="148"/>
    </location>
</feature>
<evidence type="ECO:0000256" key="1">
    <source>
        <dbReference type="SAM" id="MobiDB-lite"/>
    </source>
</evidence>
<gene>
    <name evidence="2" type="ORF">Scep_024161</name>
</gene>
<evidence type="ECO:0000313" key="3">
    <source>
        <dbReference type="Proteomes" id="UP001419268"/>
    </source>
</evidence>
<feature type="region of interest" description="Disordered" evidence="1">
    <location>
        <begin position="257"/>
        <end position="285"/>
    </location>
</feature>
<feature type="compositionally biased region" description="Pro residues" evidence="1">
    <location>
        <begin position="489"/>
        <end position="498"/>
    </location>
</feature>
<feature type="compositionally biased region" description="Basic and acidic residues" evidence="1">
    <location>
        <begin position="453"/>
        <end position="479"/>
    </location>
</feature>
<dbReference type="AlphaFoldDB" id="A0AAP0EW21"/>
<proteinExistence type="predicted"/>
<feature type="compositionally biased region" description="Basic and acidic residues" evidence="1">
    <location>
        <begin position="426"/>
        <end position="440"/>
    </location>
</feature>
<feature type="compositionally biased region" description="Polar residues" evidence="1">
    <location>
        <begin position="47"/>
        <end position="57"/>
    </location>
</feature>
<dbReference type="Pfam" id="PF03004">
    <property type="entry name" value="Transposase_24"/>
    <property type="match status" value="1"/>
</dbReference>
<feature type="region of interest" description="Disordered" evidence="1">
    <location>
        <begin position="393"/>
        <end position="498"/>
    </location>
</feature>
<reference evidence="2 3" key="1">
    <citation type="submission" date="2024-01" db="EMBL/GenBank/DDBJ databases">
        <title>Genome assemblies of Stephania.</title>
        <authorList>
            <person name="Yang L."/>
        </authorList>
    </citation>
    <scope>NUCLEOTIDE SEQUENCE [LARGE SCALE GENOMIC DNA]</scope>
    <source>
        <strain evidence="2">JXDWG</strain>
        <tissue evidence="2">Leaf</tissue>
    </source>
</reference>
<keyword evidence="3" id="KW-1185">Reference proteome</keyword>
<sequence>MARGRGRGNPEDEDMEDINRPTEETSTIGRGSLSYHATHSHPDGTVYTPQHGASPSASHHDTPSPLVHALPAQHDTILSSSHHSTPSPPGYVYLHEHGIRPSSSHHATPSPSVHPAHSPGVGDEHTSTSRRLPAQHRTSSARSSTYRLRSSIPPAIEEIPDFFRPPTAPTEGENPLIHLIVEHGLLHPSSMAAGKMSLVFKSGYLKEGWKWEYAPQSQRDIYWLRCSSFGTCKCHLRYMMRGVGKQPFATNEAFKKKSEQMSTNRKSEVGGPGTGISLHSAGSISARKHGDTLEKKIKRRPTRKEMFRHHHTHGHDDQIFVDQSSAKIDAELTRRLMRCPPRPPTHRLTRMPFILRRCQKSRDVSTELSSQHIFRGSKLISTTSVRTLLVGRAPAGPPEVARNIAEGANGNTRTNAEGQDGTPRNKSRDAWTVKHSDDQPGHLTTDIAHSHSAHLDDHQPGHWTDPHREMPEDRHHLLDDYDEFMSQLMPPPQPPPRQ</sequence>
<name>A0AAP0EW21_9MAGN</name>
<dbReference type="Proteomes" id="UP001419268">
    <property type="component" value="Unassembled WGS sequence"/>
</dbReference>
<dbReference type="InterPro" id="IPR004252">
    <property type="entry name" value="Probable_transposase_24"/>
</dbReference>
<protein>
    <submittedName>
        <fullName evidence="2">Uncharacterized protein</fullName>
    </submittedName>
</protein>
<feature type="region of interest" description="Disordered" evidence="1">
    <location>
        <begin position="1"/>
        <end position="148"/>
    </location>
</feature>
<feature type="compositionally biased region" description="Low complexity" evidence="1">
    <location>
        <begin position="101"/>
        <end position="119"/>
    </location>
</feature>
<accession>A0AAP0EW21</accession>
<organism evidence="2 3">
    <name type="scientific">Stephania cephalantha</name>
    <dbReference type="NCBI Taxonomy" id="152367"/>
    <lineage>
        <taxon>Eukaryota</taxon>
        <taxon>Viridiplantae</taxon>
        <taxon>Streptophyta</taxon>
        <taxon>Embryophyta</taxon>
        <taxon>Tracheophyta</taxon>
        <taxon>Spermatophyta</taxon>
        <taxon>Magnoliopsida</taxon>
        <taxon>Ranunculales</taxon>
        <taxon>Menispermaceae</taxon>
        <taxon>Menispermoideae</taxon>
        <taxon>Cissampelideae</taxon>
        <taxon>Stephania</taxon>
    </lineage>
</organism>
<evidence type="ECO:0000313" key="2">
    <source>
        <dbReference type="EMBL" id="KAK9100731.1"/>
    </source>
</evidence>
<dbReference type="EMBL" id="JBBNAG010000010">
    <property type="protein sequence ID" value="KAK9100731.1"/>
    <property type="molecule type" value="Genomic_DNA"/>
</dbReference>